<name>A0AAX3WPE3_9BACI</name>
<proteinExistence type="predicted"/>
<accession>A0AAX3WPE3</accession>
<sequence length="346" mass="40377">MTLGEVLATLPEKGKKREDAIARLGRVEALLYLVEHEKGKCKKAALKALAHQECVEATAIWEKFMKYKNLGEDILMPAFSDTVSEVVGKHCEKYFHELFQQPPDFLTDQDEFERFTAVVSVMLGKGSPSMIGVYRLIAANQPMVERLNLLKLVADKDYVHINDTLRIWNLQPQETICIFPIVLAASIIRSMDEQLILLAEELYIRYGNEWLIPYFSAKLLTNRADNVYDEFSAFLQDEALNRYIHNGLGRIYYDDQNGTHTMAVFWGRYSYGSYDNRTYFKRKLAENLDARWLERLMEHPHPNDKVKFQFYNRCPVIYESYKQMIIDLLPKTIEDARIRSYLELSK</sequence>
<dbReference type="Proteomes" id="UP001178322">
    <property type="component" value="Chromosome"/>
</dbReference>
<dbReference type="EMBL" id="CP126101">
    <property type="protein sequence ID" value="WHY49715.1"/>
    <property type="molecule type" value="Genomic_DNA"/>
</dbReference>
<dbReference type="RefSeq" id="WP_283868447.1">
    <property type="nucleotide sequence ID" value="NZ_CP126101.1"/>
</dbReference>
<protein>
    <submittedName>
        <fullName evidence="1">Uncharacterized protein</fullName>
    </submittedName>
</protein>
<reference evidence="1" key="1">
    <citation type="submission" date="2023-05" db="EMBL/GenBank/DDBJ databases">
        <title>Comparative genomics of Bacillaceae isolates and their secondary metabolite potential.</title>
        <authorList>
            <person name="Song L."/>
            <person name="Nielsen L.J."/>
            <person name="Mohite O."/>
            <person name="Xu X."/>
            <person name="Weber T."/>
            <person name="Kovacs A.T."/>
        </authorList>
    </citation>
    <scope>NUCLEOTIDE SEQUENCE</scope>
    <source>
        <strain evidence="1">LY1</strain>
    </source>
</reference>
<dbReference type="AlphaFoldDB" id="A0AAX3WPE3"/>
<organism evidence="1 2">
    <name type="scientific">Lysinibacillus pakistanensis</name>
    <dbReference type="NCBI Taxonomy" id="759811"/>
    <lineage>
        <taxon>Bacteria</taxon>
        <taxon>Bacillati</taxon>
        <taxon>Bacillota</taxon>
        <taxon>Bacilli</taxon>
        <taxon>Bacillales</taxon>
        <taxon>Bacillaceae</taxon>
        <taxon>Lysinibacillus</taxon>
    </lineage>
</organism>
<evidence type="ECO:0000313" key="2">
    <source>
        <dbReference type="Proteomes" id="UP001178322"/>
    </source>
</evidence>
<gene>
    <name evidence="1" type="ORF">QNH24_15375</name>
</gene>
<evidence type="ECO:0000313" key="1">
    <source>
        <dbReference type="EMBL" id="WHY49715.1"/>
    </source>
</evidence>